<proteinExistence type="predicted"/>
<dbReference type="InterPro" id="IPR028082">
    <property type="entry name" value="Peripla_BP_I"/>
</dbReference>
<dbReference type="Pfam" id="PF04392">
    <property type="entry name" value="ABC_sub_bind"/>
    <property type="match status" value="1"/>
</dbReference>
<name>A0A1M5Q648_9BRAD</name>
<gene>
    <name evidence="1" type="ORF">SAMN05443248_3657</name>
</gene>
<dbReference type="RefSeq" id="WP_079602618.1">
    <property type="nucleotide sequence ID" value="NZ_LT670817.1"/>
</dbReference>
<reference evidence="1 2" key="1">
    <citation type="submission" date="2016-11" db="EMBL/GenBank/DDBJ databases">
        <authorList>
            <person name="Jaros S."/>
            <person name="Januszkiewicz K."/>
            <person name="Wedrychowicz H."/>
        </authorList>
    </citation>
    <scope>NUCLEOTIDE SEQUENCE [LARGE SCALE GENOMIC DNA]</scope>
    <source>
        <strain evidence="1 2">GAS138</strain>
    </source>
</reference>
<protein>
    <submittedName>
        <fullName evidence="1">Putative ABC transport system substrate-binding protein</fullName>
    </submittedName>
</protein>
<dbReference type="SUPFAM" id="SSF53822">
    <property type="entry name" value="Periplasmic binding protein-like I"/>
    <property type="match status" value="1"/>
</dbReference>
<evidence type="ECO:0000313" key="1">
    <source>
        <dbReference type="EMBL" id="SHH09442.1"/>
    </source>
</evidence>
<evidence type="ECO:0000313" key="2">
    <source>
        <dbReference type="Proteomes" id="UP000189796"/>
    </source>
</evidence>
<dbReference type="AlphaFoldDB" id="A0A1M5Q648"/>
<sequence>MRRRDLIVMLFGGTAVAASRLARAHQLERMRRIGVLMGFDSTNPEAQTFQKAFTGRLRELGWIDGRNARFEYRWASGTPERFQAYAAELVGLKPDVILANTTPAVAALRHETTTLPIVFVQVTDPLGQGFVANLAHPASNVTGFSFVDFTVGEKWLQGLKEIAPPVDRVAVIYNPQTMSFSPYLPSLQSAATSLGMEMIEAPVHDDRDIDNAVKAISEKPGGGLSVIADPFTAEHRIRIIELAARHRVPAIYPRRIFVVDGGLIAYGTDVLDLFRSAAGYVDRILRGEKPGDLPVPRQNMN</sequence>
<dbReference type="PANTHER" id="PTHR35271:SF1">
    <property type="entry name" value="ABC TRANSPORTER, SUBSTRATE-BINDING LIPOPROTEIN"/>
    <property type="match status" value="1"/>
</dbReference>
<dbReference type="OrthoDB" id="9776955at2"/>
<accession>A0A1M5Q648</accession>
<dbReference type="EMBL" id="LT670817">
    <property type="protein sequence ID" value="SHH09442.1"/>
    <property type="molecule type" value="Genomic_DNA"/>
</dbReference>
<dbReference type="Proteomes" id="UP000189796">
    <property type="component" value="Chromosome I"/>
</dbReference>
<dbReference type="CDD" id="cd06325">
    <property type="entry name" value="PBP1_ABC_unchar_transporter"/>
    <property type="match status" value="1"/>
</dbReference>
<dbReference type="InterPro" id="IPR007487">
    <property type="entry name" value="ABC_transpt-TYRBP-like"/>
</dbReference>
<dbReference type="PANTHER" id="PTHR35271">
    <property type="entry name" value="ABC TRANSPORTER, SUBSTRATE-BINDING LIPOPROTEIN-RELATED"/>
    <property type="match status" value="1"/>
</dbReference>
<organism evidence="1 2">
    <name type="scientific">Bradyrhizobium erythrophlei</name>
    <dbReference type="NCBI Taxonomy" id="1437360"/>
    <lineage>
        <taxon>Bacteria</taxon>
        <taxon>Pseudomonadati</taxon>
        <taxon>Pseudomonadota</taxon>
        <taxon>Alphaproteobacteria</taxon>
        <taxon>Hyphomicrobiales</taxon>
        <taxon>Nitrobacteraceae</taxon>
        <taxon>Bradyrhizobium</taxon>
    </lineage>
</organism>
<dbReference type="Gene3D" id="3.40.50.2300">
    <property type="match status" value="2"/>
</dbReference>